<evidence type="ECO:0000313" key="18">
    <source>
        <dbReference type="EMBL" id="OHB02242.1"/>
    </source>
</evidence>
<evidence type="ECO:0000256" key="3">
    <source>
        <dbReference type="ARBA" id="ARBA00022741"/>
    </source>
</evidence>
<evidence type="ECO:0000256" key="13">
    <source>
        <dbReference type="ARBA" id="ARBA00034808"/>
    </source>
</evidence>
<keyword evidence="10" id="KW-0234">DNA repair</keyword>
<accession>A0A1G2U095</accession>
<dbReference type="CDD" id="cd17932">
    <property type="entry name" value="DEXQc_UvrD"/>
    <property type="match status" value="1"/>
</dbReference>
<dbReference type="Proteomes" id="UP000177707">
    <property type="component" value="Unassembled WGS sequence"/>
</dbReference>
<evidence type="ECO:0000256" key="11">
    <source>
        <dbReference type="ARBA" id="ARBA00023235"/>
    </source>
</evidence>
<dbReference type="PROSITE" id="PS51217">
    <property type="entry name" value="UVRD_HELICASE_CTER"/>
    <property type="match status" value="1"/>
</dbReference>
<dbReference type="Pfam" id="PF13361">
    <property type="entry name" value="UvrD_C"/>
    <property type="match status" value="2"/>
</dbReference>
<keyword evidence="9" id="KW-0238">DNA-binding</keyword>
<evidence type="ECO:0000256" key="10">
    <source>
        <dbReference type="ARBA" id="ARBA00023204"/>
    </source>
</evidence>
<evidence type="ECO:0000256" key="15">
    <source>
        <dbReference type="PROSITE-ProRule" id="PRU00560"/>
    </source>
</evidence>
<gene>
    <name evidence="18" type="ORF">A3A96_02175</name>
</gene>
<reference evidence="18 19" key="1">
    <citation type="journal article" date="2016" name="Nat. Commun.">
        <title>Thousands of microbial genomes shed light on interconnected biogeochemical processes in an aquifer system.</title>
        <authorList>
            <person name="Anantharaman K."/>
            <person name="Brown C.T."/>
            <person name="Hug L.A."/>
            <person name="Sharon I."/>
            <person name="Castelle C.J."/>
            <person name="Probst A.J."/>
            <person name="Thomas B.C."/>
            <person name="Singh A."/>
            <person name="Wilkins M.J."/>
            <person name="Karaoz U."/>
            <person name="Brodie E.L."/>
            <person name="Williams K.H."/>
            <person name="Hubbard S.S."/>
            <person name="Banfield J.F."/>
        </authorList>
    </citation>
    <scope>NUCLEOTIDE SEQUENCE [LARGE SCALE GENOMIC DNA]</scope>
</reference>
<dbReference type="Gene3D" id="1.10.10.160">
    <property type="match status" value="1"/>
</dbReference>
<evidence type="ECO:0000256" key="6">
    <source>
        <dbReference type="ARBA" id="ARBA00022806"/>
    </source>
</evidence>
<evidence type="ECO:0000313" key="19">
    <source>
        <dbReference type="Proteomes" id="UP000177707"/>
    </source>
</evidence>
<feature type="binding site" evidence="15">
    <location>
        <begin position="36"/>
        <end position="43"/>
    </location>
    <ligand>
        <name>ATP</name>
        <dbReference type="ChEBI" id="CHEBI:30616"/>
    </ligand>
</feature>
<dbReference type="EMBL" id="MHWB01000005">
    <property type="protein sequence ID" value="OHB02242.1"/>
    <property type="molecule type" value="Genomic_DNA"/>
</dbReference>
<dbReference type="AlphaFoldDB" id="A0A1G2U095"/>
<keyword evidence="7" id="KW-0269">Exonuclease</keyword>
<evidence type="ECO:0000256" key="9">
    <source>
        <dbReference type="ARBA" id="ARBA00023125"/>
    </source>
</evidence>
<evidence type="ECO:0000256" key="14">
    <source>
        <dbReference type="ARBA" id="ARBA00048988"/>
    </source>
</evidence>
<keyword evidence="5 15" id="KW-0378">Hydrolase</keyword>
<dbReference type="InterPro" id="IPR027417">
    <property type="entry name" value="P-loop_NTPase"/>
</dbReference>
<keyword evidence="11" id="KW-0413">Isomerase</keyword>
<evidence type="ECO:0000256" key="8">
    <source>
        <dbReference type="ARBA" id="ARBA00022840"/>
    </source>
</evidence>
<proteinExistence type="inferred from homology"/>
<name>A0A1G2U095_9BACT</name>
<feature type="domain" description="UvrD-like helicase ATP-binding" evidence="16">
    <location>
        <begin position="15"/>
        <end position="335"/>
    </location>
</feature>
<comment type="catalytic activity">
    <reaction evidence="14">
        <text>ATP + H2O = ADP + phosphate + H(+)</text>
        <dbReference type="Rhea" id="RHEA:13065"/>
        <dbReference type="ChEBI" id="CHEBI:15377"/>
        <dbReference type="ChEBI" id="CHEBI:15378"/>
        <dbReference type="ChEBI" id="CHEBI:30616"/>
        <dbReference type="ChEBI" id="CHEBI:43474"/>
        <dbReference type="ChEBI" id="CHEBI:456216"/>
        <dbReference type="EC" id="5.6.2.4"/>
    </reaction>
</comment>
<dbReference type="Pfam" id="PF00580">
    <property type="entry name" value="UvrD-helicase"/>
    <property type="match status" value="1"/>
</dbReference>
<dbReference type="PROSITE" id="PS51198">
    <property type="entry name" value="UVRD_HELICASE_ATP_BIND"/>
    <property type="match status" value="1"/>
</dbReference>
<feature type="domain" description="UvrD-like helicase C-terminal" evidence="17">
    <location>
        <begin position="336"/>
        <end position="597"/>
    </location>
</feature>
<dbReference type="SUPFAM" id="SSF52540">
    <property type="entry name" value="P-loop containing nucleoside triphosphate hydrolases"/>
    <property type="match status" value="1"/>
</dbReference>
<dbReference type="Gene3D" id="3.40.50.300">
    <property type="entry name" value="P-loop containing nucleotide triphosphate hydrolases"/>
    <property type="match status" value="2"/>
</dbReference>
<dbReference type="InterPro" id="IPR011335">
    <property type="entry name" value="Restrct_endonuc-II-like"/>
</dbReference>
<dbReference type="SUPFAM" id="SSF52980">
    <property type="entry name" value="Restriction endonuclease-like"/>
    <property type="match status" value="1"/>
</dbReference>
<keyword evidence="4" id="KW-0227">DNA damage</keyword>
<dbReference type="PANTHER" id="PTHR11070:SF2">
    <property type="entry name" value="ATP-DEPENDENT DNA HELICASE SRS2"/>
    <property type="match status" value="1"/>
</dbReference>
<protein>
    <recommendedName>
        <fullName evidence="13">DNA 3'-5' helicase</fullName>
        <ecNumber evidence="13">5.6.2.4</ecNumber>
    </recommendedName>
</protein>
<dbReference type="Gene3D" id="1.10.486.10">
    <property type="entry name" value="PCRA, domain 4"/>
    <property type="match status" value="1"/>
</dbReference>
<dbReference type="InterPro" id="IPR000212">
    <property type="entry name" value="DNA_helicase_UvrD/REP"/>
</dbReference>
<dbReference type="InterPro" id="IPR011604">
    <property type="entry name" value="PDDEXK-like_dom_sf"/>
</dbReference>
<evidence type="ECO:0000256" key="1">
    <source>
        <dbReference type="ARBA" id="ARBA00009922"/>
    </source>
</evidence>
<dbReference type="GO" id="GO:0043138">
    <property type="term" value="F:3'-5' DNA helicase activity"/>
    <property type="evidence" value="ECO:0007669"/>
    <property type="project" value="UniProtKB-EC"/>
</dbReference>
<evidence type="ECO:0000256" key="5">
    <source>
        <dbReference type="ARBA" id="ARBA00022801"/>
    </source>
</evidence>
<dbReference type="STRING" id="1802758.A3A96_02175"/>
<dbReference type="GO" id="GO:0004527">
    <property type="term" value="F:exonuclease activity"/>
    <property type="evidence" value="ECO:0007669"/>
    <property type="project" value="UniProtKB-KW"/>
</dbReference>
<dbReference type="PANTHER" id="PTHR11070">
    <property type="entry name" value="UVRD / RECB / PCRA DNA HELICASE FAMILY MEMBER"/>
    <property type="match status" value="1"/>
</dbReference>
<evidence type="ECO:0000256" key="2">
    <source>
        <dbReference type="ARBA" id="ARBA00022722"/>
    </source>
</evidence>
<evidence type="ECO:0000256" key="7">
    <source>
        <dbReference type="ARBA" id="ARBA00022839"/>
    </source>
</evidence>
<dbReference type="EC" id="5.6.2.4" evidence="13"/>
<comment type="caution">
    <text evidence="18">The sequence shown here is derived from an EMBL/GenBank/DDBJ whole genome shotgun (WGS) entry which is preliminary data.</text>
</comment>
<evidence type="ECO:0000259" key="17">
    <source>
        <dbReference type="PROSITE" id="PS51217"/>
    </source>
</evidence>
<comment type="similarity">
    <text evidence="1">Belongs to the helicase family. UvrD subfamily.</text>
</comment>
<organism evidence="18 19">
    <name type="scientific">Candidatus Zambryskibacteria bacterium RIFCSPLOWO2_01_FULL_39_39</name>
    <dbReference type="NCBI Taxonomy" id="1802758"/>
    <lineage>
        <taxon>Bacteria</taxon>
        <taxon>Candidatus Zambryskiibacteriota</taxon>
    </lineage>
</organism>
<dbReference type="InterPro" id="IPR014016">
    <property type="entry name" value="UvrD-like_ATP-bd"/>
</dbReference>
<sequence length="978" mass="113166">MISKEINQEFTRQYSRLNRKQKEAVDTIEGPVMVIAGPGTGKTTILTLRIANILKETDTPVSGILALTFTEVGVKNIKIKLREIIGSRADEVRIHTFHSFAVSVIREFEDHFPNLSKSRQITEIEAESMVREILKQKEFNKLRPLGEPDFYVYKILQTIAEAKKEAWTPEILESFAKEEIERIKNDENSVSTRGISKGSLKAEALKRIEKCEKTVIFAKVYRKYEEKKKEDKKIDFDDLLFELVFALKRNKLLLQLLQEKFLYILVDEHQDTNDAQNLIIKTIADFFESPNLFVVGDEKQAIYRFQGASVQNFLFFEKLWQSMKVINLESNYRSHQAILDASFKMIEENYKEGEHLNLRIKLEAGKNKDQKPVEIIDSPDTKTEMNFLVERIKEIQKEDKESTLAIIVRKNKEITELLSILEKNNIKASAERGVDIFSHPIGILFFELAEFLSDPSKIESLIKTIGLGLWNLDFKKQIEFIKLLKAGKTEEIEKEIPQIKILKEKINEVGTLEYITLISDLSGLTDIMIKNGEATEVWRGIFSLAKEVTISAEIYAPSKLLVSLLEYKKSAEKRSIKIHTSRSDEKINIMTAHSSKGLEFDYVFIPFATEESWIRKVRGEFFILPKEKEGDDDIRDERRLFYVALTRAKRHITISLSKEGAEGEVVTPLRFLDELDKKHILHKEIKRIEDKQNVQTLESIRSKDLEKLLEYSKNVLLENGLSVTALNHFIKCQSEFFYKSIMKIPEAPNASSEKGNAMHNAIARVWQNKNKSIKEKETTLKTVIKEYFNDSLLPKFEKEAIQKELLENAPIVVSELENHFGTQGEIYIEKWFETIFEHEKNKGEKINIKLHGKLDALIEQENKLFVFDYKTTTGKSINEIKGDTKNSDGNYFRQLIFYKILLEENNKFKNKEIELALAFIKPDSKSRCPIISLEVSKSDVERVKREINSLLESVWSGSLLNQTCPDKNCEYCRFKSLK</sequence>
<evidence type="ECO:0000256" key="4">
    <source>
        <dbReference type="ARBA" id="ARBA00022763"/>
    </source>
</evidence>
<dbReference type="InterPro" id="IPR038726">
    <property type="entry name" value="PDDEXK_AddAB-type"/>
</dbReference>
<evidence type="ECO:0000259" key="16">
    <source>
        <dbReference type="PROSITE" id="PS51198"/>
    </source>
</evidence>
<dbReference type="InterPro" id="IPR014017">
    <property type="entry name" value="DNA_helicase_UvrD-like_C"/>
</dbReference>
<dbReference type="GO" id="GO:0000725">
    <property type="term" value="P:recombinational repair"/>
    <property type="evidence" value="ECO:0007669"/>
    <property type="project" value="TreeGrafter"/>
</dbReference>
<dbReference type="GO" id="GO:0003677">
    <property type="term" value="F:DNA binding"/>
    <property type="evidence" value="ECO:0007669"/>
    <property type="project" value="UniProtKB-KW"/>
</dbReference>
<comment type="catalytic activity">
    <reaction evidence="12">
        <text>Couples ATP hydrolysis with the unwinding of duplex DNA by translocating in the 3'-5' direction.</text>
        <dbReference type="EC" id="5.6.2.4"/>
    </reaction>
</comment>
<dbReference type="Gene3D" id="3.90.320.10">
    <property type="match status" value="1"/>
</dbReference>
<keyword evidence="2" id="KW-0540">Nuclease</keyword>
<keyword evidence="6 15" id="KW-0347">Helicase</keyword>
<keyword evidence="8 15" id="KW-0067">ATP-binding</keyword>
<dbReference type="GO" id="GO:0005524">
    <property type="term" value="F:ATP binding"/>
    <property type="evidence" value="ECO:0007669"/>
    <property type="project" value="UniProtKB-UniRule"/>
</dbReference>
<dbReference type="InterPro" id="IPR013986">
    <property type="entry name" value="DExx_box_DNA_helicase_dom_sf"/>
</dbReference>
<dbReference type="Pfam" id="PF12705">
    <property type="entry name" value="PDDEXK_1"/>
    <property type="match status" value="1"/>
</dbReference>
<keyword evidence="3 15" id="KW-0547">Nucleotide-binding</keyword>
<evidence type="ECO:0000256" key="12">
    <source>
        <dbReference type="ARBA" id="ARBA00034617"/>
    </source>
</evidence>